<reference evidence="3 4" key="1">
    <citation type="submission" date="2018-08" db="EMBL/GenBank/DDBJ databases">
        <title>Genome and evolution of the arbuscular mycorrhizal fungus Diversispora epigaea (formerly Glomus versiforme) and its bacterial endosymbionts.</title>
        <authorList>
            <person name="Sun X."/>
            <person name="Fei Z."/>
            <person name="Harrison M."/>
        </authorList>
    </citation>
    <scope>NUCLEOTIDE SEQUENCE [LARGE SCALE GENOMIC DNA]</scope>
    <source>
        <strain evidence="3 4">IT104</strain>
    </source>
</reference>
<dbReference type="PANTHER" id="PTHR11373:SF4">
    <property type="entry name" value="DEOXYNUCLEOSIDE TRIPHOSPHATE TRIPHOSPHOHYDROLASE SAMHD1"/>
    <property type="match status" value="1"/>
</dbReference>
<evidence type="ECO:0000256" key="1">
    <source>
        <dbReference type="SAM" id="MobiDB-lite"/>
    </source>
</evidence>
<sequence length="472" mass="55355">MGDTLKYINDPIHGYMEFEDWAIQFIDTPQFQRLRDVKQLGVTYYVFPGASHNRFEHSLGTGHLAYNLVKRIQQQPDLEPCETDLKCVTLAALCHDLGHGPYSHVFDNEVIPRLRPEVKWRHEDGSVMMLNSIIDKENIDIDKEDVKFIEALITGESKGFNRSLYLFDIVANKRNSVDVDKFDYIERDCYHLGMKSKFEFSRLMQFSRVIDDEIVYHHKESFTVYELFHTRYSLHKRIYNHRVGKAINLMVTDALVEADPVFNIVNSIDDPEEYVKLSDSILTRIEYSDDPRLAKSKEIIKNIRYRKLYKFVDECLIPHQVDIPENKLTPTEIVSHQSGSDLNDNDVIVERLKMNYGKKDKNPVDNVKFYDQFYQNEAFNLSRSQVSYLVPEQYEEEIVRIFARDSSKIKQIQEAFRRFTKKLNMESSPSNEIINSRGYSIPDGYSPKKLKRHRTFTNSTSSERASRVPRIL</sequence>
<dbReference type="Gene3D" id="3.30.70.2760">
    <property type="match status" value="1"/>
</dbReference>
<name>A0A397IVF5_9GLOM</name>
<keyword evidence="4" id="KW-1185">Reference proteome</keyword>
<comment type="caution">
    <text evidence="3">The sequence shown here is derived from an EMBL/GenBank/DDBJ whole genome shotgun (WGS) entry which is preliminary data.</text>
</comment>
<proteinExistence type="predicted"/>
<dbReference type="FunFam" id="1.10.3210.10:FF:000030">
    <property type="entry name" value="Deoxynucleoside triphosphate triphosphohydrolase SAMHD1 homolog"/>
    <property type="match status" value="1"/>
</dbReference>
<dbReference type="GO" id="GO:0005634">
    <property type="term" value="C:nucleus"/>
    <property type="evidence" value="ECO:0007669"/>
    <property type="project" value="TreeGrafter"/>
</dbReference>
<organism evidence="3 4">
    <name type="scientific">Diversispora epigaea</name>
    <dbReference type="NCBI Taxonomy" id="1348612"/>
    <lineage>
        <taxon>Eukaryota</taxon>
        <taxon>Fungi</taxon>
        <taxon>Fungi incertae sedis</taxon>
        <taxon>Mucoromycota</taxon>
        <taxon>Glomeromycotina</taxon>
        <taxon>Glomeromycetes</taxon>
        <taxon>Diversisporales</taxon>
        <taxon>Diversisporaceae</taxon>
        <taxon>Diversispora</taxon>
    </lineage>
</organism>
<dbReference type="AlphaFoldDB" id="A0A397IVF5"/>
<evidence type="ECO:0000313" key="4">
    <source>
        <dbReference type="Proteomes" id="UP000266861"/>
    </source>
</evidence>
<dbReference type="Pfam" id="PF01966">
    <property type="entry name" value="HD"/>
    <property type="match status" value="1"/>
</dbReference>
<feature type="domain" description="HD/PDEase" evidence="2">
    <location>
        <begin position="50"/>
        <end position="194"/>
    </location>
</feature>
<protein>
    <recommendedName>
        <fullName evidence="2">HD/PDEase domain-containing protein</fullName>
    </recommendedName>
</protein>
<dbReference type="InterPro" id="IPR006674">
    <property type="entry name" value="HD_domain"/>
</dbReference>
<dbReference type="SMART" id="SM00471">
    <property type="entry name" value="HDc"/>
    <property type="match status" value="1"/>
</dbReference>
<dbReference type="GO" id="GO:0006203">
    <property type="term" value="P:dGTP catabolic process"/>
    <property type="evidence" value="ECO:0007669"/>
    <property type="project" value="TreeGrafter"/>
</dbReference>
<accession>A0A397IVF5</accession>
<evidence type="ECO:0000313" key="3">
    <source>
        <dbReference type="EMBL" id="RHZ78672.1"/>
    </source>
</evidence>
<dbReference type="GO" id="GO:0008832">
    <property type="term" value="F:dGTPase activity"/>
    <property type="evidence" value="ECO:0007669"/>
    <property type="project" value="TreeGrafter"/>
</dbReference>
<dbReference type="Proteomes" id="UP000266861">
    <property type="component" value="Unassembled WGS sequence"/>
</dbReference>
<dbReference type="OrthoDB" id="9991235at2759"/>
<evidence type="ECO:0000259" key="2">
    <source>
        <dbReference type="SMART" id="SM00471"/>
    </source>
</evidence>
<dbReference type="PANTHER" id="PTHR11373">
    <property type="entry name" value="DEOXYNUCLEOSIDE TRIPHOSPHATE TRIPHOSPHOHYDROLASE"/>
    <property type="match status" value="1"/>
</dbReference>
<dbReference type="SUPFAM" id="SSF109604">
    <property type="entry name" value="HD-domain/PDEase-like"/>
    <property type="match status" value="1"/>
</dbReference>
<feature type="region of interest" description="Disordered" evidence="1">
    <location>
        <begin position="444"/>
        <end position="472"/>
    </location>
</feature>
<dbReference type="CDD" id="cd00077">
    <property type="entry name" value="HDc"/>
    <property type="match status" value="1"/>
</dbReference>
<dbReference type="InterPro" id="IPR050135">
    <property type="entry name" value="dGTPase-like"/>
</dbReference>
<dbReference type="EMBL" id="PQFF01000149">
    <property type="protein sequence ID" value="RHZ78672.1"/>
    <property type="molecule type" value="Genomic_DNA"/>
</dbReference>
<dbReference type="InterPro" id="IPR003607">
    <property type="entry name" value="HD/PDEase_dom"/>
</dbReference>
<gene>
    <name evidence="3" type="ORF">Glove_158g40</name>
</gene>
<dbReference type="Gene3D" id="1.10.3210.10">
    <property type="entry name" value="Hypothetical protein af1432"/>
    <property type="match status" value="1"/>
</dbReference>